<dbReference type="GO" id="GO:0003700">
    <property type="term" value="F:DNA-binding transcription factor activity"/>
    <property type="evidence" value="ECO:0007669"/>
    <property type="project" value="InterPro"/>
</dbReference>
<evidence type="ECO:0000313" key="7">
    <source>
        <dbReference type="Proteomes" id="UP000192903"/>
    </source>
</evidence>
<dbReference type="GO" id="GO:0003677">
    <property type="term" value="F:DNA binding"/>
    <property type="evidence" value="ECO:0007669"/>
    <property type="project" value="UniProtKB-KW"/>
</dbReference>
<dbReference type="InterPro" id="IPR000835">
    <property type="entry name" value="HTH_MarR-typ"/>
</dbReference>
<gene>
    <name evidence="6" type="ORF">SAMN02982989_1919</name>
</gene>
<dbReference type="STRING" id="464029.SAMN02982989_1919"/>
<evidence type="ECO:0000313" key="6">
    <source>
        <dbReference type="EMBL" id="SMF41393.1"/>
    </source>
</evidence>
<evidence type="ECO:0000256" key="4">
    <source>
        <dbReference type="SAM" id="MobiDB-lite"/>
    </source>
</evidence>
<dbReference type="RefSeq" id="WP_085422179.1">
    <property type="nucleotide sequence ID" value="NZ_FXAF01000006.1"/>
</dbReference>
<evidence type="ECO:0000256" key="1">
    <source>
        <dbReference type="ARBA" id="ARBA00023015"/>
    </source>
</evidence>
<keyword evidence="7" id="KW-1185">Reference proteome</keyword>
<dbReference type="InterPro" id="IPR036388">
    <property type="entry name" value="WH-like_DNA-bd_sf"/>
</dbReference>
<proteinExistence type="predicted"/>
<keyword evidence="2 6" id="KW-0238">DNA-binding</keyword>
<evidence type="ECO:0000256" key="3">
    <source>
        <dbReference type="ARBA" id="ARBA00023163"/>
    </source>
</evidence>
<dbReference type="AlphaFoldDB" id="A0A1X7EW06"/>
<dbReference type="SUPFAM" id="SSF46785">
    <property type="entry name" value="Winged helix' DNA-binding domain"/>
    <property type="match status" value="1"/>
</dbReference>
<dbReference type="SMART" id="SM00347">
    <property type="entry name" value="HTH_MARR"/>
    <property type="match status" value="1"/>
</dbReference>
<dbReference type="Pfam" id="PF12802">
    <property type="entry name" value="MarR_2"/>
    <property type="match status" value="1"/>
</dbReference>
<dbReference type="InterPro" id="IPR052067">
    <property type="entry name" value="Metal_resp_HTH_trans_reg"/>
</dbReference>
<evidence type="ECO:0000256" key="2">
    <source>
        <dbReference type="ARBA" id="ARBA00023125"/>
    </source>
</evidence>
<dbReference type="Proteomes" id="UP000192903">
    <property type="component" value="Unassembled WGS sequence"/>
</dbReference>
<accession>A0A1X7EW06</accession>
<organism evidence="6 7">
    <name type="scientific">Xaviernesmea oryzae</name>
    <dbReference type="NCBI Taxonomy" id="464029"/>
    <lineage>
        <taxon>Bacteria</taxon>
        <taxon>Pseudomonadati</taxon>
        <taxon>Pseudomonadota</taxon>
        <taxon>Alphaproteobacteria</taxon>
        <taxon>Hyphomicrobiales</taxon>
        <taxon>Rhizobiaceae</taxon>
        <taxon>Rhizobium/Agrobacterium group</taxon>
        <taxon>Xaviernesmea</taxon>
    </lineage>
</organism>
<sequence>MTPTERQTKAPPADARAPCPQGRISESTTTRDGVEILDITNYVPFFLSSINNALSRGASNLYRERFGIGISEWRTVSMLAIEPGITAARICEVINLDKAAASRALATLDELGYLDSVSSEKDPRKRLWWLNEKGYELHAKIIRIALRREETLIEGADPDDLEAAIRVMRLMMKNVRKL</sequence>
<dbReference type="PANTHER" id="PTHR35790">
    <property type="entry name" value="HTH-TYPE TRANSCRIPTIONAL REGULATOR PCHR"/>
    <property type="match status" value="1"/>
</dbReference>
<dbReference type="Gene3D" id="1.10.10.10">
    <property type="entry name" value="Winged helix-like DNA-binding domain superfamily/Winged helix DNA-binding domain"/>
    <property type="match status" value="1"/>
</dbReference>
<dbReference type="EMBL" id="FXAF01000006">
    <property type="protein sequence ID" value="SMF41393.1"/>
    <property type="molecule type" value="Genomic_DNA"/>
</dbReference>
<dbReference type="PROSITE" id="PS50995">
    <property type="entry name" value="HTH_MARR_2"/>
    <property type="match status" value="1"/>
</dbReference>
<keyword evidence="1" id="KW-0805">Transcription regulation</keyword>
<feature type="region of interest" description="Disordered" evidence="4">
    <location>
        <begin position="1"/>
        <end position="28"/>
    </location>
</feature>
<feature type="domain" description="HTH marR-type" evidence="5">
    <location>
        <begin position="40"/>
        <end position="173"/>
    </location>
</feature>
<reference evidence="7" key="1">
    <citation type="submission" date="2017-04" db="EMBL/GenBank/DDBJ databases">
        <authorList>
            <person name="Varghese N."/>
            <person name="Submissions S."/>
        </authorList>
    </citation>
    <scope>NUCLEOTIDE SEQUENCE [LARGE SCALE GENOMIC DNA]</scope>
    <source>
        <strain evidence="7">B4P</strain>
    </source>
</reference>
<keyword evidence="3" id="KW-0804">Transcription</keyword>
<dbReference type="PANTHER" id="PTHR35790:SF4">
    <property type="entry name" value="HTH-TYPE TRANSCRIPTIONAL REGULATOR PCHR"/>
    <property type="match status" value="1"/>
</dbReference>
<dbReference type="OrthoDB" id="8906692at2"/>
<dbReference type="InterPro" id="IPR036390">
    <property type="entry name" value="WH_DNA-bd_sf"/>
</dbReference>
<evidence type="ECO:0000259" key="5">
    <source>
        <dbReference type="PROSITE" id="PS50995"/>
    </source>
</evidence>
<protein>
    <submittedName>
        <fullName evidence="6">DNA-binding transcriptional regulator, MarR family</fullName>
    </submittedName>
</protein>
<name>A0A1X7EW06_9HYPH</name>